<dbReference type="Gramene" id="Manes.18G033000.1.v8.1">
    <property type="protein sequence ID" value="Manes.18G033000.1.v8.1.CDS.1"/>
    <property type="gene ID" value="Manes.18G033000.v8.1"/>
</dbReference>
<evidence type="ECO:0000256" key="1">
    <source>
        <dbReference type="ARBA" id="ARBA00010515"/>
    </source>
</evidence>
<feature type="domain" description="Alpha/beta hydrolase fold-3" evidence="3">
    <location>
        <begin position="75"/>
        <end position="298"/>
    </location>
</feature>
<dbReference type="Proteomes" id="UP000091857">
    <property type="component" value="Chromosome 18"/>
</dbReference>
<feature type="active site" evidence="2">
    <location>
        <position position="162"/>
    </location>
</feature>
<dbReference type="PROSITE" id="PS01174">
    <property type="entry name" value="LIPASE_GDXG_SER"/>
    <property type="match status" value="1"/>
</dbReference>
<dbReference type="PANTHER" id="PTHR23024:SF577">
    <property type="entry name" value="CARBOXYLESTERASE 2-RELATED"/>
    <property type="match status" value="1"/>
</dbReference>
<accession>A0A2C9U104</accession>
<evidence type="ECO:0000313" key="4">
    <source>
        <dbReference type="EMBL" id="OAY22874.1"/>
    </source>
</evidence>
<dbReference type="SUPFAM" id="SSF53474">
    <property type="entry name" value="alpha/beta-Hydrolases"/>
    <property type="match status" value="1"/>
</dbReference>
<dbReference type="Gene3D" id="3.40.50.1820">
    <property type="entry name" value="alpha/beta hydrolase"/>
    <property type="match status" value="1"/>
</dbReference>
<dbReference type="Pfam" id="PF07859">
    <property type="entry name" value="Abhydrolase_3"/>
    <property type="match status" value="1"/>
</dbReference>
<comment type="caution">
    <text evidence="4">The sequence shown here is derived from an EMBL/GenBank/DDBJ whole genome shotgun (WGS) entry which is preliminary data.</text>
</comment>
<dbReference type="AlphaFoldDB" id="A0A2C9U104"/>
<dbReference type="OrthoDB" id="408631at2759"/>
<organism evidence="4 5">
    <name type="scientific">Manihot esculenta</name>
    <name type="common">Cassava</name>
    <name type="synonym">Jatropha manihot</name>
    <dbReference type="NCBI Taxonomy" id="3983"/>
    <lineage>
        <taxon>Eukaryota</taxon>
        <taxon>Viridiplantae</taxon>
        <taxon>Streptophyta</taxon>
        <taxon>Embryophyta</taxon>
        <taxon>Tracheophyta</taxon>
        <taxon>Spermatophyta</taxon>
        <taxon>Magnoliopsida</taxon>
        <taxon>eudicotyledons</taxon>
        <taxon>Gunneridae</taxon>
        <taxon>Pentapetalae</taxon>
        <taxon>rosids</taxon>
        <taxon>fabids</taxon>
        <taxon>Malpighiales</taxon>
        <taxon>Euphorbiaceae</taxon>
        <taxon>Crotonoideae</taxon>
        <taxon>Manihoteae</taxon>
        <taxon>Manihot</taxon>
    </lineage>
</organism>
<proteinExistence type="inferred from homology"/>
<dbReference type="InterPro" id="IPR029058">
    <property type="entry name" value="AB_hydrolase_fold"/>
</dbReference>
<dbReference type="PANTHER" id="PTHR23024">
    <property type="entry name" value="ARYLACETAMIDE DEACETYLASE"/>
    <property type="match status" value="1"/>
</dbReference>
<dbReference type="InterPro" id="IPR033140">
    <property type="entry name" value="Lipase_GDXG_put_SER_AS"/>
</dbReference>
<protein>
    <recommendedName>
        <fullName evidence="3">Alpha/beta hydrolase fold-3 domain-containing protein</fullName>
    </recommendedName>
</protein>
<gene>
    <name evidence="4" type="ORF">MANES_18G033000v8</name>
</gene>
<sequence length="321" mass="36078">MAPSKQVSQEILPYLRLYTDGTVERFVGTEVTPPGLDAETDVLSKDISITTPQTTLSARLYRPNSINNSQKLTLLVYYHGGAFCIASPAEPKYQCCLNRLVSQAKIIAISVDYRLAPEDPLPTAYEDSWDCLKWVLAHVSGGTEEWLEHYADFERVFLAGDSAGANIAHHLALRINNDSNLQCPKMKKLQGIAMVHPYFWGKDPIGEEMNDSVRKSMVDNWWMFVCPSDKGCDDPYINPFVKEAPSLKGLASESVLVLVAEKDILRERGKLYYENLMKSGWQGKAEIVETKGEDHGFYIFNPDCENACLLIKRLASYINRA</sequence>
<dbReference type="InterPro" id="IPR013094">
    <property type="entry name" value="AB_hydrolase_3"/>
</dbReference>
<keyword evidence="5" id="KW-1185">Reference proteome</keyword>
<dbReference type="OMA" id="SPAFPNY"/>
<evidence type="ECO:0000256" key="2">
    <source>
        <dbReference type="PROSITE-ProRule" id="PRU10038"/>
    </source>
</evidence>
<evidence type="ECO:0000313" key="5">
    <source>
        <dbReference type="Proteomes" id="UP000091857"/>
    </source>
</evidence>
<dbReference type="GO" id="GO:0016787">
    <property type="term" value="F:hydrolase activity"/>
    <property type="evidence" value="ECO:0007669"/>
    <property type="project" value="InterPro"/>
</dbReference>
<comment type="similarity">
    <text evidence="1">Belongs to the 'GDXG' lipolytic enzyme family.</text>
</comment>
<reference evidence="5" key="1">
    <citation type="journal article" date="2016" name="Nat. Biotechnol.">
        <title>Sequencing wild and cultivated cassava and related species reveals extensive interspecific hybridization and genetic diversity.</title>
        <authorList>
            <person name="Bredeson J.V."/>
            <person name="Lyons J.B."/>
            <person name="Prochnik S.E."/>
            <person name="Wu G.A."/>
            <person name="Ha C.M."/>
            <person name="Edsinger-Gonzales E."/>
            <person name="Grimwood J."/>
            <person name="Schmutz J."/>
            <person name="Rabbi I.Y."/>
            <person name="Egesi C."/>
            <person name="Nauluvula P."/>
            <person name="Lebot V."/>
            <person name="Ndunguru J."/>
            <person name="Mkamilo G."/>
            <person name="Bart R.S."/>
            <person name="Setter T.L."/>
            <person name="Gleadow R.M."/>
            <person name="Kulakow P."/>
            <person name="Ferguson M.E."/>
            <person name="Rounsley S."/>
            <person name="Rokhsar D.S."/>
        </authorList>
    </citation>
    <scope>NUCLEOTIDE SEQUENCE [LARGE SCALE GENOMIC DNA]</scope>
    <source>
        <strain evidence="5">cv. AM560-2</strain>
    </source>
</reference>
<evidence type="ECO:0000259" key="3">
    <source>
        <dbReference type="Pfam" id="PF07859"/>
    </source>
</evidence>
<dbReference type="EMBL" id="CM004404">
    <property type="protein sequence ID" value="OAY22874.1"/>
    <property type="molecule type" value="Genomic_DNA"/>
</dbReference>
<dbReference type="InterPro" id="IPR050466">
    <property type="entry name" value="Carboxylest/Gibb_receptor"/>
</dbReference>
<name>A0A2C9U104_MANES</name>